<sequence>MFVLARQLQRQEPLQPPPPAPHPQPGTALLGVCRDALRFLLAPVSCYSSVAFVCLSDRGLPYEPHELPKNHRMTQQSHHWAYTLRKAKLKETLAPRMFIAALVCLVF</sequence>
<comment type="caution">
    <text evidence="1">The sequence shown here is derived from an EMBL/GenBank/DDBJ whole genome shotgun (WGS) entry which is preliminary data.</text>
</comment>
<protein>
    <submittedName>
        <fullName evidence="1">Uncharacterized protein</fullName>
    </submittedName>
</protein>
<proteinExistence type="predicted"/>
<evidence type="ECO:0000313" key="2">
    <source>
        <dbReference type="Proteomes" id="UP001162501"/>
    </source>
</evidence>
<dbReference type="Proteomes" id="UP001162501">
    <property type="component" value="Unassembled WGS sequence"/>
</dbReference>
<dbReference type="EMBL" id="CATOBB020001003">
    <property type="protein sequence ID" value="CAM9221630.1"/>
    <property type="molecule type" value="Genomic_DNA"/>
</dbReference>
<evidence type="ECO:0000313" key="1">
    <source>
        <dbReference type="EMBL" id="CAM9221630.1"/>
    </source>
</evidence>
<accession>A0ACB1KI53</accession>
<reference evidence="1" key="1">
    <citation type="submission" date="2025-03" db="EMBL/GenBank/DDBJ databases">
        <authorList>
            <consortium name="ELIXIR-Norway"/>
            <consortium name="Elixir Norway"/>
        </authorList>
    </citation>
    <scope>NUCLEOTIDE SEQUENCE</scope>
</reference>
<gene>
    <name evidence="1" type="ORF">MRATA1EN22A_LOCUS30068</name>
</gene>
<organism evidence="1 2">
    <name type="scientific">Rangifer tarandus platyrhynchus</name>
    <name type="common">Svalbard reindeer</name>
    <dbReference type="NCBI Taxonomy" id="3082113"/>
    <lineage>
        <taxon>Eukaryota</taxon>
        <taxon>Metazoa</taxon>
        <taxon>Chordata</taxon>
        <taxon>Craniata</taxon>
        <taxon>Vertebrata</taxon>
        <taxon>Euteleostomi</taxon>
        <taxon>Mammalia</taxon>
        <taxon>Eutheria</taxon>
        <taxon>Laurasiatheria</taxon>
        <taxon>Artiodactyla</taxon>
        <taxon>Ruminantia</taxon>
        <taxon>Pecora</taxon>
        <taxon>Cervidae</taxon>
        <taxon>Odocoileinae</taxon>
        <taxon>Rangifer</taxon>
    </lineage>
</organism>
<name>A0ACB1KI53_RANTA</name>